<feature type="signal peptide" evidence="1">
    <location>
        <begin position="1"/>
        <end position="18"/>
    </location>
</feature>
<evidence type="ECO:0000313" key="3">
    <source>
        <dbReference type="Proteomes" id="UP000754883"/>
    </source>
</evidence>
<feature type="chain" id="PRO_5040337494" evidence="1">
    <location>
        <begin position="19"/>
        <end position="133"/>
    </location>
</feature>
<reference evidence="2 3" key="2">
    <citation type="submission" date="2021-10" db="EMBL/GenBank/DDBJ databases">
        <authorList>
            <person name="Piombo E."/>
        </authorList>
    </citation>
    <scope>NUCLEOTIDE SEQUENCE [LARGE SCALE GENOMIC DNA]</scope>
</reference>
<dbReference type="Proteomes" id="UP000754883">
    <property type="component" value="Unassembled WGS sequence"/>
</dbReference>
<protein>
    <submittedName>
        <fullName evidence="2">Uncharacterized protein</fullName>
    </submittedName>
</protein>
<keyword evidence="3" id="KW-1185">Reference proteome</keyword>
<accession>A0A9N9UCT7</accession>
<comment type="caution">
    <text evidence="2">The sequence shown here is derived from an EMBL/GenBank/DDBJ whole genome shotgun (WGS) entry which is preliminary data.</text>
</comment>
<sequence length="133" mass="14798">MRIQTIYSQLLLVVSAIAAPTPRATFELVPLEDPQNWVAGNSLFPSNIIAGYHADYDAYDSQSWSSYVLEKCKAFAQCTSSETFSGMSTPKRINSGTPKIRYWFGYVYRGGATTQANYERVDGVEDSIAYTIV</sequence>
<gene>
    <name evidence="2" type="ORF">CBYS24578_00006721</name>
</gene>
<organism evidence="2 3">
    <name type="scientific">Clonostachys byssicola</name>
    <dbReference type="NCBI Taxonomy" id="160290"/>
    <lineage>
        <taxon>Eukaryota</taxon>
        <taxon>Fungi</taxon>
        <taxon>Dikarya</taxon>
        <taxon>Ascomycota</taxon>
        <taxon>Pezizomycotina</taxon>
        <taxon>Sordariomycetes</taxon>
        <taxon>Hypocreomycetidae</taxon>
        <taxon>Hypocreales</taxon>
        <taxon>Bionectriaceae</taxon>
        <taxon>Clonostachys</taxon>
    </lineage>
</organism>
<name>A0A9N9UCT7_9HYPO</name>
<dbReference type="AlphaFoldDB" id="A0A9N9UCT7"/>
<evidence type="ECO:0000256" key="1">
    <source>
        <dbReference type="SAM" id="SignalP"/>
    </source>
</evidence>
<dbReference type="OrthoDB" id="4175349at2759"/>
<evidence type="ECO:0000313" key="2">
    <source>
        <dbReference type="EMBL" id="CAG9985042.1"/>
    </source>
</evidence>
<keyword evidence="1" id="KW-0732">Signal</keyword>
<dbReference type="EMBL" id="CABFNO020001394">
    <property type="protein sequence ID" value="CAG9985042.1"/>
    <property type="molecule type" value="Genomic_DNA"/>
</dbReference>
<proteinExistence type="predicted"/>
<reference evidence="3" key="1">
    <citation type="submission" date="2019-06" db="EMBL/GenBank/DDBJ databases">
        <authorList>
            <person name="Broberg M."/>
        </authorList>
    </citation>
    <scope>NUCLEOTIDE SEQUENCE [LARGE SCALE GENOMIC DNA]</scope>
</reference>